<gene>
    <name evidence="1" type="ORF">PoB_004275000</name>
</gene>
<sequence>MVQLFCRCFKDKFTHKECLDPADTTEEIEVALAQYARIVDADEICMRADRKYVSSFAYKDGDYRNLCRELACETSLIIKTEKIKFWFITYSEETTFSGKWTNIRPLPGMQCGSGKSCNKGHCVKDKSIKQAWDAKCPFGDSPYLEGDIKTCKDVKKKEGQMQTQ</sequence>
<reference evidence="1 2" key="1">
    <citation type="journal article" date="2021" name="Elife">
        <title>Chloroplast acquisition without the gene transfer in kleptoplastic sea slugs, Plakobranchus ocellatus.</title>
        <authorList>
            <person name="Maeda T."/>
            <person name="Takahashi S."/>
            <person name="Yoshida T."/>
            <person name="Shimamura S."/>
            <person name="Takaki Y."/>
            <person name="Nagai Y."/>
            <person name="Toyoda A."/>
            <person name="Suzuki Y."/>
            <person name="Arimoto A."/>
            <person name="Ishii H."/>
            <person name="Satoh N."/>
            <person name="Nishiyama T."/>
            <person name="Hasebe M."/>
            <person name="Maruyama T."/>
            <person name="Minagawa J."/>
            <person name="Obokata J."/>
            <person name="Shigenobu S."/>
        </authorList>
    </citation>
    <scope>NUCLEOTIDE SEQUENCE [LARGE SCALE GENOMIC DNA]</scope>
</reference>
<protein>
    <submittedName>
        <fullName evidence="1">Uncharacterized protein</fullName>
    </submittedName>
</protein>
<organism evidence="1 2">
    <name type="scientific">Plakobranchus ocellatus</name>
    <dbReference type="NCBI Taxonomy" id="259542"/>
    <lineage>
        <taxon>Eukaryota</taxon>
        <taxon>Metazoa</taxon>
        <taxon>Spiralia</taxon>
        <taxon>Lophotrochozoa</taxon>
        <taxon>Mollusca</taxon>
        <taxon>Gastropoda</taxon>
        <taxon>Heterobranchia</taxon>
        <taxon>Euthyneura</taxon>
        <taxon>Panpulmonata</taxon>
        <taxon>Sacoglossa</taxon>
        <taxon>Placobranchoidea</taxon>
        <taxon>Plakobranchidae</taxon>
        <taxon>Plakobranchus</taxon>
    </lineage>
</organism>
<dbReference type="EMBL" id="BLXT01004654">
    <property type="protein sequence ID" value="GFO16245.1"/>
    <property type="molecule type" value="Genomic_DNA"/>
</dbReference>
<keyword evidence="2" id="KW-1185">Reference proteome</keyword>
<accession>A0AAV4BAX5</accession>
<name>A0AAV4BAX5_9GAST</name>
<dbReference type="Gene3D" id="3.40.1620.60">
    <property type="match status" value="1"/>
</dbReference>
<dbReference type="AlphaFoldDB" id="A0AAV4BAX5"/>
<evidence type="ECO:0000313" key="2">
    <source>
        <dbReference type="Proteomes" id="UP000735302"/>
    </source>
</evidence>
<dbReference type="Proteomes" id="UP000735302">
    <property type="component" value="Unassembled WGS sequence"/>
</dbReference>
<evidence type="ECO:0000313" key="1">
    <source>
        <dbReference type="EMBL" id="GFO16245.1"/>
    </source>
</evidence>
<proteinExistence type="predicted"/>
<comment type="caution">
    <text evidence="1">The sequence shown here is derived from an EMBL/GenBank/DDBJ whole genome shotgun (WGS) entry which is preliminary data.</text>
</comment>